<feature type="domain" description="Helix-turn-helix type 11" evidence="1">
    <location>
        <begin position="6"/>
        <end position="59"/>
    </location>
</feature>
<dbReference type="Proteomes" id="UP000539175">
    <property type="component" value="Unassembled WGS sequence"/>
</dbReference>
<dbReference type="PROSITE" id="PS52050">
    <property type="entry name" value="WYL"/>
    <property type="match status" value="1"/>
</dbReference>
<dbReference type="AlphaFoldDB" id="A0A7X0EEI8"/>
<dbReference type="PANTHER" id="PTHR34580:SF3">
    <property type="entry name" value="PROTEIN PAFB"/>
    <property type="match status" value="1"/>
</dbReference>
<evidence type="ECO:0000313" key="3">
    <source>
        <dbReference type="EMBL" id="MBB6251489.1"/>
    </source>
</evidence>
<gene>
    <name evidence="3" type="ORF">FHS74_002040</name>
</gene>
<comment type="caution">
    <text evidence="3">The sequence shown here is derived from an EMBL/GenBank/DDBJ whole genome shotgun (WGS) entry which is preliminary data.</text>
</comment>
<dbReference type="GO" id="GO:0003677">
    <property type="term" value="F:DNA binding"/>
    <property type="evidence" value="ECO:0007669"/>
    <property type="project" value="UniProtKB-KW"/>
</dbReference>
<dbReference type="InterPro" id="IPR036390">
    <property type="entry name" value="WH_DNA-bd_sf"/>
</dbReference>
<dbReference type="RefSeq" id="WP_184800028.1">
    <property type="nucleotide sequence ID" value="NZ_JACIIZ010000005.1"/>
</dbReference>
<dbReference type="Pfam" id="PF08279">
    <property type="entry name" value="HTH_11"/>
    <property type="match status" value="1"/>
</dbReference>
<dbReference type="Gene3D" id="1.10.10.10">
    <property type="entry name" value="Winged helix-like DNA-binding domain superfamily/Winged helix DNA-binding domain"/>
    <property type="match status" value="1"/>
</dbReference>
<evidence type="ECO:0000259" key="1">
    <source>
        <dbReference type="Pfam" id="PF08279"/>
    </source>
</evidence>
<accession>A0A7X0EEI8</accession>
<dbReference type="InterPro" id="IPR013196">
    <property type="entry name" value="HTH_11"/>
</dbReference>
<dbReference type="InterPro" id="IPR051534">
    <property type="entry name" value="CBASS_pafABC_assoc_protein"/>
</dbReference>
<proteinExistence type="predicted"/>
<evidence type="ECO:0000313" key="4">
    <source>
        <dbReference type="Proteomes" id="UP000539175"/>
    </source>
</evidence>
<reference evidence="3 4" key="1">
    <citation type="submission" date="2020-08" db="EMBL/GenBank/DDBJ databases">
        <title>Genomic Encyclopedia of Type Strains, Phase IV (KMG-IV): sequencing the most valuable type-strain genomes for metagenomic binning, comparative biology and taxonomic classification.</title>
        <authorList>
            <person name="Goeker M."/>
        </authorList>
    </citation>
    <scope>NUCLEOTIDE SEQUENCE [LARGE SCALE GENOMIC DNA]</scope>
    <source>
        <strain evidence="3 4">DSM 22198</strain>
    </source>
</reference>
<dbReference type="EMBL" id="JACIIZ010000005">
    <property type="protein sequence ID" value="MBB6251489.1"/>
    <property type="molecule type" value="Genomic_DNA"/>
</dbReference>
<protein>
    <submittedName>
        <fullName evidence="3">Putative DNA-binding transcriptional regulator YafY</fullName>
    </submittedName>
</protein>
<dbReference type="SUPFAM" id="SSF46785">
    <property type="entry name" value="Winged helix' DNA-binding domain"/>
    <property type="match status" value="1"/>
</dbReference>
<keyword evidence="4" id="KW-1185">Reference proteome</keyword>
<evidence type="ECO:0000259" key="2">
    <source>
        <dbReference type="Pfam" id="PF13280"/>
    </source>
</evidence>
<dbReference type="InterPro" id="IPR026881">
    <property type="entry name" value="WYL_dom"/>
</dbReference>
<name>A0A7X0EEI8_9PROT</name>
<dbReference type="Pfam" id="PF13280">
    <property type="entry name" value="WYL"/>
    <property type="match status" value="1"/>
</dbReference>
<dbReference type="PANTHER" id="PTHR34580">
    <property type="match status" value="1"/>
</dbReference>
<sequence length="228" mass="25457">MSRSARLLDLIQALRRHRRPVTASDLAAELGVSIRTIYRDIATLSAQGVPVEGEAGLGYVLRPGFLLPPLMFGDDEIEALVLGLRWVAQRGDGPLGLAAQNAAAKIMAVLPGDLKALAEDSGLVPVSLQPGVVEPRDLTEIRRAIRTERKLRIAYTDGQGRPSDRTIWPFALAFFERIRMVVAWCEARQAFRHFRTDRIVEVEVMADRYPRRRHALLADWRIETDNAG</sequence>
<feature type="domain" description="WYL" evidence="2">
    <location>
        <begin position="138"/>
        <end position="204"/>
    </location>
</feature>
<organism evidence="3 4">
    <name type="scientific">Nitrospirillum iridis</name>
    <dbReference type="NCBI Taxonomy" id="765888"/>
    <lineage>
        <taxon>Bacteria</taxon>
        <taxon>Pseudomonadati</taxon>
        <taxon>Pseudomonadota</taxon>
        <taxon>Alphaproteobacteria</taxon>
        <taxon>Rhodospirillales</taxon>
        <taxon>Azospirillaceae</taxon>
        <taxon>Nitrospirillum</taxon>
    </lineage>
</organism>
<dbReference type="InterPro" id="IPR036388">
    <property type="entry name" value="WH-like_DNA-bd_sf"/>
</dbReference>
<keyword evidence="3" id="KW-0238">DNA-binding</keyword>